<reference evidence="1" key="1">
    <citation type="submission" date="2018-02" db="EMBL/GenBank/DDBJ databases">
        <title>Rhizophora mucronata_Transcriptome.</title>
        <authorList>
            <person name="Meera S.P."/>
            <person name="Sreeshan A."/>
            <person name="Augustine A."/>
        </authorList>
    </citation>
    <scope>NUCLEOTIDE SEQUENCE</scope>
    <source>
        <tissue evidence="1">Leaf</tissue>
    </source>
</reference>
<proteinExistence type="predicted"/>
<protein>
    <submittedName>
        <fullName evidence="1">Uncharacterized protein</fullName>
    </submittedName>
</protein>
<accession>A0A2P2ND01</accession>
<sequence length="11" mass="1131">MIGLGPARITC</sequence>
<dbReference type="EMBL" id="GGEC01059826">
    <property type="protein sequence ID" value="MBX40310.1"/>
    <property type="molecule type" value="Transcribed_RNA"/>
</dbReference>
<organism evidence="1">
    <name type="scientific">Rhizophora mucronata</name>
    <name type="common">Asiatic mangrove</name>
    <dbReference type="NCBI Taxonomy" id="61149"/>
    <lineage>
        <taxon>Eukaryota</taxon>
        <taxon>Viridiplantae</taxon>
        <taxon>Streptophyta</taxon>
        <taxon>Embryophyta</taxon>
        <taxon>Tracheophyta</taxon>
        <taxon>Spermatophyta</taxon>
        <taxon>Magnoliopsida</taxon>
        <taxon>eudicotyledons</taxon>
        <taxon>Gunneridae</taxon>
        <taxon>Pentapetalae</taxon>
        <taxon>rosids</taxon>
        <taxon>fabids</taxon>
        <taxon>Malpighiales</taxon>
        <taxon>Rhizophoraceae</taxon>
        <taxon>Rhizophora</taxon>
    </lineage>
</organism>
<name>A0A2P2ND01_RHIMU</name>
<evidence type="ECO:0000313" key="1">
    <source>
        <dbReference type="EMBL" id="MBX40310.1"/>
    </source>
</evidence>